<dbReference type="GO" id="GO:0006629">
    <property type="term" value="P:lipid metabolic process"/>
    <property type="evidence" value="ECO:0007669"/>
    <property type="project" value="UniProtKB-KW"/>
</dbReference>
<dbReference type="Pfam" id="PF13444">
    <property type="entry name" value="Acetyltransf_5"/>
    <property type="match status" value="1"/>
</dbReference>
<dbReference type="EMBL" id="CP001614">
    <property type="protein sequence ID" value="ACR14625.1"/>
    <property type="molecule type" value="Genomic_DNA"/>
</dbReference>
<keyword evidence="5 12" id="KW-0012">Acyltransferase</keyword>
<evidence type="ECO:0000256" key="9">
    <source>
        <dbReference type="ARBA" id="ARBA00045724"/>
    </source>
</evidence>
<evidence type="ECO:0000256" key="5">
    <source>
        <dbReference type="ARBA" id="ARBA00023315"/>
    </source>
</evidence>
<evidence type="ECO:0000256" key="10">
    <source>
        <dbReference type="ARBA" id="ARBA00047785"/>
    </source>
</evidence>
<dbReference type="SMART" id="SM00563">
    <property type="entry name" value="PlsC"/>
    <property type="match status" value="1"/>
</dbReference>
<dbReference type="OrthoDB" id="1113830at2"/>
<evidence type="ECO:0000313" key="13">
    <source>
        <dbReference type="Proteomes" id="UP000009080"/>
    </source>
</evidence>
<evidence type="ECO:0000313" key="12">
    <source>
        <dbReference type="EMBL" id="ACR14625.1"/>
    </source>
</evidence>
<dbReference type="EC" id="2.3.2.30" evidence="7"/>
<comment type="similarity">
    <text evidence="6">Belongs to the acetyltransferase family. OlsB subfamily.</text>
</comment>
<dbReference type="AlphaFoldDB" id="C5BNT2"/>
<keyword evidence="4" id="KW-0443">Lipid metabolism</keyword>
<comment type="function">
    <text evidence="9">Catalyzes the first step in the biosynthesis of ornithine lipids, which are phosphorus-free membrane lipids. Catalyzes the 3-hydroxyacyl-acyl carrier protein-dependent acylation of ornithine to form lyso-ornithine lipid (LOL).</text>
</comment>
<keyword evidence="3" id="KW-0808">Transferase</keyword>
<keyword evidence="2" id="KW-0444">Lipid biosynthesis</keyword>
<accession>C5BNT2</accession>
<evidence type="ECO:0000256" key="6">
    <source>
        <dbReference type="ARBA" id="ARBA00038095"/>
    </source>
</evidence>
<evidence type="ECO:0000256" key="1">
    <source>
        <dbReference type="ARBA" id="ARBA00005189"/>
    </source>
</evidence>
<evidence type="ECO:0000256" key="7">
    <source>
        <dbReference type="ARBA" id="ARBA00039058"/>
    </source>
</evidence>
<evidence type="ECO:0000259" key="11">
    <source>
        <dbReference type="SMART" id="SM00563"/>
    </source>
</evidence>
<organism evidence="12 13">
    <name type="scientific">Teredinibacter turnerae (strain ATCC 39867 / T7901)</name>
    <dbReference type="NCBI Taxonomy" id="377629"/>
    <lineage>
        <taxon>Bacteria</taxon>
        <taxon>Pseudomonadati</taxon>
        <taxon>Pseudomonadota</taxon>
        <taxon>Gammaproteobacteria</taxon>
        <taxon>Cellvibrionales</taxon>
        <taxon>Cellvibrionaceae</taxon>
        <taxon>Teredinibacter</taxon>
    </lineage>
</organism>
<evidence type="ECO:0000256" key="8">
    <source>
        <dbReference type="ARBA" id="ARBA00039866"/>
    </source>
</evidence>
<dbReference type="HOGENOM" id="CLU_033329_1_0_6"/>
<comment type="catalytic activity">
    <reaction evidence="10">
        <text>a (3R)-hydroxyacyl-[ACP] + L-ornithine = a lyso-ornithine lipid + holo-[ACP] + H(+)</text>
        <dbReference type="Rhea" id="RHEA:20633"/>
        <dbReference type="Rhea" id="RHEA-COMP:9685"/>
        <dbReference type="Rhea" id="RHEA-COMP:9945"/>
        <dbReference type="ChEBI" id="CHEBI:15378"/>
        <dbReference type="ChEBI" id="CHEBI:46911"/>
        <dbReference type="ChEBI" id="CHEBI:64479"/>
        <dbReference type="ChEBI" id="CHEBI:78827"/>
        <dbReference type="ChEBI" id="CHEBI:138482"/>
        <dbReference type="EC" id="2.3.2.30"/>
    </reaction>
    <physiologicalReaction direction="left-to-right" evidence="10">
        <dbReference type="Rhea" id="RHEA:20634"/>
    </physiologicalReaction>
</comment>
<dbReference type="GO" id="GO:0043810">
    <property type="term" value="F:ornithine-acyl [acyl carrier protein] N-acyltransferase activity"/>
    <property type="evidence" value="ECO:0007669"/>
    <property type="project" value="UniProtKB-EC"/>
</dbReference>
<proteinExistence type="inferred from homology"/>
<dbReference type="KEGG" id="ttu:TERTU_0660"/>
<gene>
    <name evidence="12" type="ordered locus">TERTU_0660</name>
</gene>
<dbReference type="InterPro" id="IPR016181">
    <property type="entry name" value="Acyl_CoA_acyltransferase"/>
</dbReference>
<dbReference type="SUPFAM" id="SSF69593">
    <property type="entry name" value="Glycerol-3-phosphate (1)-acyltransferase"/>
    <property type="match status" value="1"/>
</dbReference>
<protein>
    <recommendedName>
        <fullName evidence="8">L-ornithine N(alpha)-acyltransferase</fullName>
        <ecNumber evidence="7">2.3.2.30</ecNumber>
    </recommendedName>
</protein>
<dbReference type="CDD" id="cd07986">
    <property type="entry name" value="LPLAT_ACT14924-like"/>
    <property type="match status" value="1"/>
</dbReference>
<dbReference type="PANTHER" id="PTHR37323">
    <property type="entry name" value="GCN5-RELATED N-ACETYLTRANSFERASE"/>
    <property type="match status" value="1"/>
</dbReference>
<dbReference type="SUPFAM" id="SSF55729">
    <property type="entry name" value="Acyl-CoA N-acyltransferases (Nat)"/>
    <property type="match status" value="1"/>
</dbReference>
<sequence>MINVEQAITNKFPTFASKPALIRKPTLSLLKRLIHENEINQFLTDNQSARGIDFIDSVLNYFKFEYTASQRDINQIPSKGRVVIIANHPIGSLDGLAILKLVSEVRKDVRIVANDMLMHFENLRDLLIPLDNMTGGSARRSYKRVIESLENEQAIIVFPAGEVSRAHATGVKDGAWRPGFLHFARKSHSPILPVHIKAKNSLLFYGASALFKPLGTALLAHEMFNKHSRRISFSIGEPIPHAALFTDQIQDRTLVKRLKKHVYSLAHKKNNPFATQKRLAAPESPEDLERELASAQQIGMTRDNNTVYLVRYRPHSAVIREIGRLRELTFRAAGEGTGQKRDLDEFDTYYEHLVLWNANAREIAGSYRIGNGQHILAEHGIKGFYTSTLYRFDSRFAEYFAQGVELGRSFVSPKYWGKACLDYLWQGLGAYLAHNPHLRYLIGPVSMSADYPRDLMDTLVFFYRRYYKFEADIVKANHPYLLSTERMAFLDKEFGDRDADAAFDFMQEIFNERGHKLPVLFKQYTALYEKGGFKSLVFSRDPDFGDCLDGLCMGDITYLKPSKAKRYIGEPKVPLNQ</sequence>
<dbReference type="PANTHER" id="PTHR37323:SF1">
    <property type="entry name" value="L-ORNITHINE N(ALPHA)-ACYLTRANSFERASE"/>
    <property type="match status" value="1"/>
</dbReference>
<dbReference type="Proteomes" id="UP000009080">
    <property type="component" value="Chromosome"/>
</dbReference>
<dbReference type="InterPro" id="IPR052351">
    <property type="entry name" value="Ornithine_N-alpha-AT"/>
</dbReference>
<evidence type="ECO:0000256" key="3">
    <source>
        <dbReference type="ARBA" id="ARBA00022679"/>
    </source>
</evidence>
<keyword evidence="13" id="KW-1185">Reference proteome</keyword>
<dbReference type="eggNOG" id="COG3176">
    <property type="taxonomic scope" value="Bacteria"/>
</dbReference>
<dbReference type="eggNOG" id="COG0204">
    <property type="taxonomic scope" value="Bacteria"/>
</dbReference>
<feature type="domain" description="Phospholipid/glycerol acyltransferase" evidence="11">
    <location>
        <begin position="82"/>
        <end position="199"/>
    </location>
</feature>
<name>C5BNT2_TERTT</name>
<dbReference type="Pfam" id="PF19576">
    <property type="entry name" value="Acyltransf_2"/>
    <property type="match status" value="1"/>
</dbReference>
<evidence type="ECO:0000256" key="2">
    <source>
        <dbReference type="ARBA" id="ARBA00022516"/>
    </source>
</evidence>
<dbReference type="RefSeq" id="WP_015820739.1">
    <property type="nucleotide sequence ID" value="NC_012997.1"/>
</dbReference>
<dbReference type="InterPro" id="IPR002123">
    <property type="entry name" value="Plipid/glycerol_acylTrfase"/>
</dbReference>
<dbReference type="InterPro" id="IPR045746">
    <property type="entry name" value="ACT14924-like_Acyltransf_dom"/>
</dbReference>
<dbReference type="STRING" id="377629.TERTU_0660"/>
<comment type="pathway">
    <text evidence="1">Lipid metabolism.</text>
</comment>
<evidence type="ECO:0000256" key="4">
    <source>
        <dbReference type="ARBA" id="ARBA00023098"/>
    </source>
</evidence>
<reference evidence="12 13" key="1">
    <citation type="journal article" date="2009" name="PLoS ONE">
        <title>The complete genome of Teredinibacter turnerae T7901: an intracellular endosymbiont of marine wood-boring bivalves (shipworms).</title>
        <authorList>
            <person name="Yang J.C."/>
            <person name="Madupu R."/>
            <person name="Durkin A.S."/>
            <person name="Ekborg N.A."/>
            <person name="Pedamallu C.S."/>
            <person name="Hostetler J.B."/>
            <person name="Radune D."/>
            <person name="Toms B.S."/>
            <person name="Henrissat B."/>
            <person name="Coutinho P.M."/>
            <person name="Schwarz S."/>
            <person name="Field L."/>
            <person name="Trindade-Silva A.E."/>
            <person name="Soares C.A.G."/>
            <person name="Elshahawi S."/>
            <person name="Hanora A."/>
            <person name="Schmidt E.W."/>
            <person name="Haygood M.G."/>
            <person name="Posfai J."/>
            <person name="Benner J."/>
            <person name="Madinger C."/>
            <person name="Nove J."/>
            <person name="Anton B."/>
            <person name="Chaudhary K."/>
            <person name="Foster J."/>
            <person name="Holman A."/>
            <person name="Kumar S."/>
            <person name="Lessard P.A."/>
            <person name="Luyten Y.A."/>
            <person name="Slatko B."/>
            <person name="Wood N."/>
            <person name="Wu B."/>
            <person name="Teplitski M."/>
            <person name="Mougous J.D."/>
            <person name="Ward N."/>
            <person name="Eisen J.A."/>
            <person name="Badger J.H."/>
            <person name="Distel D.L."/>
        </authorList>
    </citation>
    <scope>NUCLEOTIDE SEQUENCE [LARGE SCALE GENOMIC DNA]</scope>
    <source>
        <strain evidence="13">ATCC 39867 / T7901</strain>
    </source>
</reference>